<evidence type="ECO:0000313" key="2">
    <source>
        <dbReference type="Proteomes" id="UP000265703"/>
    </source>
</evidence>
<evidence type="ECO:0000313" key="1">
    <source>
        <dbReference type="EMBL" id="RIA97389.1"/>
    </source>
</evidence>
<organism evidence="1 2">
    <name type="scientific">Glomus cerebriforme</name>
    <dbReference type="NCBI Taxonomy" id="658196"/>
    <lineage>
        <taxon>Eukaryota</taxon>
        <taxon>Fungi</taxon>
        <taxon>Fungi incertae sedis</taxon>
        <taxon>Mucoromycota</taxon>
        <taxon>Glomeromycotina</taxon>
        <taxon>Glomeromycetes</taxon>
        <taxon>Glomerales</taxon>
        <taxon>Glomeraceae</taxon>
        <taxon>Glomus</taxon>
    </lineage>
</organism>
<dbReference type="OrthoDB" id="2303084at2759"/>
<keyword evidence="2" id="KW-1185">Reference proteome</keyword>
<dbReference type="EMBL" id="QKYT01000030">
    <property type="protein sequence ID" value="RIA97389.1"/>
    <property type="molecule type" value="Genomic_DNA"/>
</dbReference>
<reference evidence="1 2" key="1">
    <citation type="submission" date="2018-06" db="EMBL/GenBank/DDBJ databases">
        <title>Comparative genomics reveals the genomic features of Rhizophagus irregularis, R. cerebriforme, R. diaphanum and Gigaspora rosea, and their symbiotic lifestyle signature.</title>
        <authorList>
            <person name="Morin E."/>
            <person name="San Clemente H."/>
            <person name="Chen E.C.H."/>
            <person name="De La Providencia I."/>
            <person name="Hainaut M."/>
            <person name="Kuo A."/>
            <person name="Kohler A."/>
            <person name="Murat C."/>
            <person name="Tang N."/>
            <person name="Roy S."/>
            <person name="Loubradou J."/>
            <person name="Henrissat B."/>
            <person name="Grigoriev I.V."/>
            <person name="Corradi N."/>
            <person name="Roux C."/>
            <person name="Martin F.M."/>
        </authorList>
    </citation>
    <scope>NUCLEOTIDE SEQUENCE [LARGE SCALE GENOMIC DNA]</scope>
    <source>
        <strain evidence="1 2">DAOM 227022</strain>
    </source>
</reference>
<accession>A0A397TJ41</accession>
<dbReference type="Proteomes" id="UP000265703">
    <property type="component" value="Unassembled WGS sequence"/>
</dbReference>
<proteinExistence type="predicted"/>
<sequence>MGENTNSTTSLIKQQLCLICRYKSNFFNWCNKCKLKHFELSYGEFPSGENEIDKFLKDNYCESQSEEEIIEWIPYDKLKVIANAINNDLDVATYSVGYILFWDKYMYNWNRKKDCTLTIKRVESLDDLFTNYKHNYKHEVSFFL</sequence>
<dbReference type="AlphaFoldDB" id="A0A397TJ41"/>
<gene>
    <name evidence="1" type="ORF">C1645_732460</name>
</gene>
<comment type="caution">
    <text evidence="1">The sequence shown here is derived from an EMBL/GenBank/DDBJ whole genome shotgun (WGS) entry which is preliminary data.</text>
</comment>
<dbReference type="STRING" id="658196.A0A397TJ41"/>
<name>A0A397TJ41_9GLOM</name>
<protein>
    <submittedName>
        <fullName evidence="1">Uncharacterized protein</fullName>
    </submittedName>
</protein>